<name>A0ABV7Z268_9BACT</name>
<dbReference type="InterPro" id="IPR050833">
    <property type="entry name" value="Poly_Biosynth_Transport"/>
</dbReference>
<evidence type="ECO:0000256" key="4">
    <source>
        <dbReference type="ARBA" id="ARBA00022989"/>
    </source>
</evidence>
<evidence type="ECO:0000256" key="3">
    <source>
        <dbReference type="ARBA" id="ARBA00022692"/>
    </source>
</evidence>
<feature type="transmembrane region" description="Helical" evidence="6">
    <location>
        <begin position="291"/>
        <end position="313"/>
    </location>
</feature>
<keyword evidence="2" id="KW-1003">Cell membrane</keyword>
<keyword evidence="3 6" id="KW-0812">Transmembrane</keyword>
<keyword evidence="8" id="KW-1185">Reference proteome</keyword>
<feature type="transmembrane region" description="Helical" evidence="6">
    <location>
        <begin position="355"/>
        <end position="375"/>
    </location>
</feature>
<dbReference type="PANTHER" id="PTHR30250">
    <property type="entry name" value="PST FAMILY PREDICTED COLANIC ACID TRANSPORTER"/>
    <property type="match status" value="1"/>
</dbReference>
<feature type="transmembrane region" description="Helical" evidence="6">
    <location>
        <begin position="171"/>
        <end position="192"/>
    </location>
</feature>
<evidence type="ECO:0000256" key="1">
    <source>
        <dbReference type="ARBA" id="ARBA00004651"/>
    </source>
</evidence>
<comment type="subcellular location">
    <subcellularLocation>
        <location evidence="1">Cell membrane</location>
        <topology evidence="1">Multi-pass membrane protein</topology>
    </subcellularLocation>
</comment>
<dbReference type="PANTHER" id="PTHR30250:SF11">
    <property type="entry name" value="O-ANTIGEN TRANSPORTER-RELATED"/>
    <property type="match status" value="1"/>
</dbReference>
<keyword evidence="5 6" id="KW-0472">Membrane</keyword>
<feature type="transmembrane region" description="Helical" evidence="6">
    <location>
        <begin position="319"/>
        <end position="343"/>
    </location>
</feature>
<dbReference type="Proteomes" id="UP001595616">
    <property type="component" value="Unassembled WGS sequence"/>
</dbReference>
<sequence length="411" mass="47587">MKNKNISSSVLQVLVNGASIFILYKIILSSNPLYVFSVWITISSFTNIANISASNMNAVFIKYVPKLDSLNVGKLFMMGISFSVVFAIITYLIIGSLSFYLFSSIYNIVNFSLLKICLKFNFFLILLLAINSCFYSYLDSKNKIYTRNYIQILGNIILILVYFIFLKDNGIYGLLWATIIQNTVILTLLFYFSKEISYNKNFIRKTYIVLFLRYGGKSQIISFLNFFFEPTIKYFLNYFGNIEGLSYYEISNKFILLVRNLLVSSVQYLGPIAARDKFFFRKEYLNISKRIFQFTLISFVVLFITSPFVSFYFFDKVDYIFLIIFGLLNLGWMINSLSAPAYFSSIGLGYINVNLISHIIMSIVIILLGLIFGFFFKSIGIVISVFLSLILGSYYTIVRFKYLFNKLYINM</sequence>
<feature type="transmembrane region" description="Helical" evidence="6">
    <location>
        <begin position="33"/>
        <end position="54"/>
    </location>
</feature>
<evidence type="ECO:0008006" key="9">
    <source>
        <dbReference type="Google" id="ProtNLM"/>
    </source>
</evidence>
<dbReference type="RefSeq" id="WP_379839216.1">
    <property type="nucleotide sequence ID" value="NZ_JBHRYQ010000001.1"/>
</dbReference>
<evidence type="ECO:0000256" key="2">
    <source>
        <dbReference type="ARBA" id="ARBA00022475"/>
    </source>
</evidence>
<organism evidence="7 8">
    <name type="scientific">Lacihabitans lacunae</name>
    <dbReference type="NCBI Taxonomy" id="1028214"/>
    <lineage>
        <taxon>Bacteria</taxon>
        <taxon>Pseudomonadati</taxon>
        <taxon>Bacteroidota</taxon>
        <taxon>Cytophagia</taxon>
        <taxon>Cytophagales</taxon>
        <taxon>Leadbetterellaceae</taxon>
        <taxon>Lacihabitans</taxon>
    </lineage>
</organism>
<feature type="transmembrane region" description="Helical" evidence="6">
    <location>
        <begin position="75"/>
        <end position="100"/>
    </location>
</feature>
<dbReference type="EMBL" id="JBHRYQ010000001">
    <property type="protein sequence ID" value="MFC3812346.1"/>
    <property type="molecule type" value="Genomic_DNA"/>
</dbReference>
<feature type="transmembrane region" description="Helical" evidence="6">
    <location>
        <begin position="381"/>
        <end position="398"/>
    </location>
</feature>
<evidence type="ECO:0000313" key="8">
    <source>
        <dbReference type="Proteomes" id="UP001595616"/>
    </source>
</evidence>
<keyword evidence="4 6" id="KW-1133">Transmembrane helix</keyword>
<proteinExistence type="predicted"/>
<feature type="transmembrane region" description="Helical" evidence="6">
    <location>
        <begin position="149"/>
        <end position="165"/>
    </location>
</feature>
<evidence type="ECO:0000313" key="7">
    <source>
        <dbReference type="EMBL" id="MFC3812346.1"/>
    </source>
</evidence>
<evidence type="ECO:0000256" key="5">
    <source>
        <dbReference type="ARBA" id="ARBA00023136"/>
    </source>
</evidence>
<gene>
    <name evidence="7" type="ORF">ACFOOI_16915</name>
</gene>
<accession>A0ABV7Z268</accession>
<comment type="caution">
    <text evidence="7">The sequence shown here is derived from an EMBL/GenBank/DDBJ whole genome shotgun (WGS) entry which is preliminary data.</text>
</comment>
<reference evidence="8" key="1">
    <citation type="journal article" date="2019" name="Int. J. Syst. Evol. Microbiol.">
        <title>The Global Catalogue of Microorganisms (GCM) 10K type strain sequencing project: providing services to taxonomists for standard genome sequencing and annotation.</title>
        <authorList>
            <consortium name="The Broad Institute Genomics Platform"/>
            <consortium name="The Broad Institute Genome Sequencing Center for Infectious Disease"/>
            <person name="Wu L."/>
            <person name="Ma J."/>
        </authorList>
    </citation>
    <scope>NUCLEOTIDE SEQUENCE [LARGE SCALE GENOMIC DNA]</scope>
    <source>
        <strain evidence="8">CECT 7956</strain>
    </source>
</reference>
<protein>
    <recommendedName>
        <fullName evidence="9">Polysaccharide biosynthesis protein C-terminal domain-containing protein</fullName>
    </recommendedName>
</protein>
<feature type="transmembrane region" description="Helical" evidence="6">
    <location>
        <begin position="120"/>
        <end position="137"/>
    </location>
</feature>
<evidence type="ECO:0000256" key="6">
    <source>
        <dbReference type="SAM" id="Phobius"/>
    </source>
</evidence>
<feature type="transmembrane region" description="Helical" evidence="6">
    <location>
        <begin position="9"/>
        <end position="27"/>
    </location>
</feature>